<dbReference type="Pfam" id="PF12771">
    <property type="entry name" value="SusD-like_2"/>
    <property type="match status" value="1"/>
</dbReference>
<dbReference type="PROSITE" id="PS51257">
    <property type="entry name" value="PROKAR_LIPOPROTEIN"/>
    <property type="match status" value="1"/>
</dbReference>
<dbReference type="OrthoDB" id="843771at2"/>
<accession>A0A316EEL9</accession>
<dbReference type="InterPro" id="IPR011990">
    <property type="entry name" value="TPR-like_helical_dom_sf"/>
</dbReference>
<gene>
    <name evidence="2" type="ORF">LV89_00936</name>
</gene>
<protein>
    <submittedName>
        <fullName evidence="2">SusD-like starch-binding protein associating with outer membrane</fullName>
    </submittedName>
</protein>
<dbReference type="RefSeq" id="WP_109741717.1">
    <property type="nucleotide sequence ID" value="NZ_QGGO01000004.1"/>
</dbReference>
<dbReference type="SUPFAM" id="SSF48452">
    <property type="entry name" value="TPR-like"/>
    <property type="match status" value="1"/>
</dbReference>
<evidence type="ECO:0000256" key="1">
    <source>
        <dbReference type="SAM" id="SignalP"/>
    </source>
</evidence>
<name>A0A316EEL9_9BACT</name>
<dbReference type="InterPro" id="IPR041662">
    <property type="entry name" value="SusD-like_2"/>
</dbReference>
<dbReference type="AlphaFoldDB" id="A0A316EEL9"/>
<proteinExistence type="predicted"/>
<reference evidence="2 3" key="1">
    <citation type="submission" date="2018-05" db="EMBL/GenBank/DDBJ databases">
        <title>Genomic Encyclopedia of Archaeal and Bacterial Type Strains, Phase II (KMG-II): from individual species to whole genera.</title>
        <authorList>
            <person name="Goeker M."/>
        </authorList>
    </citation>
    <scope>NUCLEOTIDE SEQUENCE [LARGE SCALE GENOMIC DNA]</scope>
    <source>
        <strain evidence="2 3">DSM 22214</strain>
    </source>
</reference>
<evidence type="ECO:0000313" key="3">
    <source>
        <dbReference type="Proteomes" id="UP000245489"/>
    </source>
</evidence>
<feature type="chain" id="PRO_5016297122" evidence="1">
    <location>
        <begin position="20"/>
        <end position="479"/>
    </location>
</feature>
<dbReference type="Gene3D" id="1.25.40.390">
    <property type="match status" value="1"/>
</dbReference>
<organism evidence="2 3">
    <name type="scientific">Arcicella aurantiaca</name>
    <dbReference type="NCBI Taxonomy" id="591202"/>
    <lineage>
        <taxon>Bacteria</taxon>
        <taxon>Pseudomonadati</taxon>
        <taxon>Bacteroidota</taxon>
        <taxon>Cytophagia</taxon>
        <taxon>Cytophagales</taxon>
        <taxon>Flectobacillaceae</taxon>
        <taxon>Arcicella</taxon>
    </lineage>
</organism>
<keyword evidence="1" id="KW-0732">Signal</keyword>
<comment type="caution">
    <text evidence="2">The sequence shown here is derived from an EMBL/GenBank/DDBJ whole genome shotgun (WGS) entry which is preliminary data.</text>
</comment>
<dbReference type="EMBL" id="QGGO01000004">
    <property type="protein sequence ID" value="PWK28158.1"/>
    <property type="molecule type" value="Genomic_DNA"/>
</dbReference>
<sequence length="479" mass="52091">MKINKNIIKTLGLTSVLFAASSCSLTDFGDMNVTPNAIATPVTSALLTNSLIAMDGPATTGGLLGSLYCQYISETQYTESSNYSTQQVAWDGIYAGMLYDLQNIINQNSNAATAVYASNNGSNKNQIAIARIIKAYTFLTMTDRWGDIPMSEALQEKINPKYDSQQEVYTALFKELKEAAAQFDGGVAVKGDILFAGDATKWKKFANSLRLVMALRISKIDPTTGKAQFIDALSGGVIDANADNAAITYPGGTFKNPWFSLYDGRKDYALSSQFATILSDNQDARLQTAAAPNGKGQIAPMPYGLTRDVATSATYADFSFVLAPALRAATSQSFILTAAHAYLARAEAAQLGWTSENVKDMYSKGIEMSWKQWGVFDQTKFNTFMTSANIDLASNAMTKIQTQRYVAFFPDGNMGWAEWRRTGVPALKPSVNATNSSKQIPRRYAYGTNESTINGVNYKAAAAKLTGGDTQDSRVWWDK</sequence>
<feature type="signal peptide" evidence="1">
    <location>
        <begin position="1"/>
        <end position="19"/>
    </location>
</feature>
<keyword evidence="3" id="KW-1185">Reference proteome</keyword>
<dbReference type="Proteomes" id="UP000245489">
    <property type="component" value="Unassembled WGS sequence"/>
</dbReference>
<evidence type="ECO:0000313" key="2">
    <source>
        <dbReference type="EMBL" id="PWK28158.1"/>
    </source>
</evidence>